<comment type="caution">
    <text evidence="7">The sequence shown here is derived from an EMBL/GenBank/DDBJ whole genome shotgun (WGS) entry which is preliminary data.</text>
</comment>
<dbReference type="Pfam" id="PF03865">
    <property type="entry name" value="ShlB"/>
    <property type="match status" value="1"/>
</dbReference>
<dbReference type="PANTHER" id="PTHR34597">
    <property type="entry name" value="SLR1661 PROTEIN"/>
    <property type="match status" value="1"/>
</dbReference>
<proteinExistence type="predicted"/>
<protein>
    <recommendedName>
        <fullName evidence="9">ShlB/FhaC/HecB family hemolysin secretion/activation protein</fullName>
    </recommendedName>
</protein>
<dbReference type="InterPro" id="IPR051544">
    <property type="entry name" value="TPS_OM_transporter"/>
</dbReference>
<dbReference type="EMBL" id="JAMXMC010000007">
    <property type="protein sequence ID" value="MCO5977733.1"/>
    <property type="molecule type" value="Genomic_DNA"/>
</dbReference>
<evidence type="ECO:0000256" key="4">
    <source>
        <dbReference type="SAM" id="SignalP"/>
    </source>
</evidence>
<keyword evidence="3" id="KW-0998">Cell outer membrane</keyword>
<evidence type="ECO:0000313" key="7">
    <source>
        <dbReference type="EMBL" id="MCO5977733.1"/>
    </source>
</evidence>
<dbReference type="PANTHER" id="PTHR34597:SF1">
    <property type="entry name" value="HEME_HEMOPEXIN TRANSPORTER PROTEIN HUXB"/>
    <property type="match status" value="1"/>
</dbReference>
<organism evidence="7 8">
    <name type="scientific">Ideonella oryzae</name>
    <dbReference type="NCBI Taxonomy" id="2937441"/>
    <lineage>
        <taxon>Bacteria</taxon>
        <taxon>Pseudomonadati</taxon>
        <taxon>Pseudomonadota</taxon>
        <taxon>Betaproteobacteria</taxon>
        <taxon>Burkholderiales</taxon>
        <taxon>Sphaerotilaceae</taxon>
        <taxon>Ideonella</taxon>
    </lineage>
</organism>
<feature type="signal peptide" evidence="4">
    <location>
        <begin position="1"/>
        <end position="29"/>
    </location>
</feature>
<keyword evidence="2" id="KW-0812">Transmembrane</keyword>
<evidence type="ECO:0000256" key="3">
    <source>
        <dbReference type="ARBA" id="ARBA00023237"/>
    </source>
</evidence>
<evidence type="ECO:0000313" key="8">
    <source>
        <dbReference type="Proteomes" id="UP001204851"/>
    </source>
</evidence>
<dbReference type="Proteomes" id="UP001204851">
    <property type="component" value="Unassembled WGS sequence"/>
</dbReference>
<feature type="domain" description="Polypeptide-transport-associated ShlB-type" evidence="6">
    <location>
        <begin position="77"/>
        <end position="151"/>
    </location>
</feature>
<evidence type="ECO:0000259" key="5">
    <source>
        <dbReference type="Pfam" id="PF03865"/>
    </source>
</evidence>
<evidence type="ECO:0000259" key="6">
    <source>
        <dbReference type="Pfam" id="PF08479"/>
    </source>
</evidence>
<dbReference type="RefSeq" id="WP_252770231.1">
    <property type="nucleotide sequence ID" value="NZ_JAMXMC010000007.1"/>
</dbReference>
<keyword evidence="4" id="KW-0732">Signal</keyword>
<dbReference type="Pfam" id="PF08479">
    <property type="entry name" value="POTRA_2"/>
    <property type="match status" value="1"/>
</dbReference>
<reference evidence="7 8" key="1">
    <citation type="submission" date="2022-06" db="EMBL/GenBank/DDBJ databases">
        <title>Ideonella sp. NS12-5 Genome sequencing and assembly.</title>
        <authorList>
            <person name="Jung Y."/>
        </authorList>
    </citation>
    <scope>NUCLEOTIDE SEQUENCE [LARGE SCALE GENOMIC DNA]</scope>
    <source>
        <strain evidence="7 8">NS12-5</strain>
    </source>
</reference>
<accession>A0ABT1BND0</accession>
<keyword evidence="1" id="KW-0472">Membrane</keyword>
<dbReference type="InterPro" id="IPR013686">
    <property type="entry name" value="Polypept-transport_assoc_ShlB"/>
</dbReference>
<sequence>MNPLSVLRRVPRRWSVPLVLCVAAGVSPAQTVTPPYGIGDALKAVQPERAPVPAPPPAPVIQTREEAPLSLPDGATLTVKAFRFEGAELIAEDELQAELVSFLNRPLRMADIEAAASRITALYRQRGYLVARAYVPRQDARSGTLVLHILVGHFGQFSLKNTSRVADDLLRPVFQSLQGQGVVSRDGLERAMLLVGDMPGASLPRLTVGPGQAPGSSDFEVEVPEGPLVTGSLLGDNQGSRYTGRNRVSLGLDVNSPLGGADRLSLNAMNAEGGGLASGRLAYSVPLGSDGLRAELAGSKTTYELGSVYQDLGASGTAYSAEATLSYPALRSRSQNLVLSLNLAARHLRDDIDADRSSNPKDATVATLGLQHEAWGNLFNAPSYSQLNLGLTVGELDFTDASQRALNEAGAHTGGGFAHLNLGLQLRLNLNPAWTASAMLTAQKALHNKNLDSSEQMNLAGPGGVRAYRESVSGDNGALVSAELRYALPVLAGFSQSLGVFGDAGRVALQDGSYTTVRAHHLADLGLGWAGRWGDWVGKLQVARAVGAAPEDGSGKTRVLAQAGLAF</sequence>
<evidence type="ECO:0008006" key="9">
    <source>
        <dbReference type="Google" id="ProtNLM"/>
    </source>
</evidence>
<dbReference type="InterPro" id="IPR005565">
    <property type="entry name" value="Hemolysn_activator_HlyB_C"/>
</dbReference>
<gene>
    <name evidence="7" type="ORF">M0L44_13575</name>
</gene>
<dbReference type="Gene3D" id="3.10.20.310">
    <property type="entry name" value="membrane protein fhac"/>
    <property type="match status" value="1"/>
</dbReference>
<dbReference type="Gene3D" id="2.40.160.50">
    <property type="entry name" value="membrane protein fhac: a member of the omp85/tpsb transporter family"/>
    <property type="match status" value="1"/>
</dbReference>
<feature type="domain" description="Haemolysin activator HlyB C-terminal" evidence="5">
    <location>
        <begin position="215"/>
        <end position="528"/>
    </location>
</feature>
<evidence type="ECO:0000256" key="1">
    <source>
        <dbReference type="ARBA" id="ARBA00022452"/>
    </source>
</evidence>
<keyword evidence="1" id="KW-1134">Transmembrane beta strand</keyword>
<name>A0ABT1BND0_9BURK</name>
<evidence type="ECO:0000256" key="2">
    <source>
        <dbReference type="ARBA" id="ARBA00022692"/>
    </source>
</evidence>
<feature type="chain" id="PRO_5046821619" description="ShlB/FhaC/HecB family hemolysin secretion/activation protein" evidence="4">
    <location>
        <begin position="30"/>
        <end position="567"/>
    </location>
</feature>
<keyword evidence="8" id="KW-1185">Reference proteome</keyword>